<feature type="region of interest" description="Disordered" evidence="1">
    <location>
        <begin position="113"/>
        <end position="132"/>
    </location>
</feature>
<evidence type="ECO:0000313" key="3">
    <source>
        <dbReference type="Proteomes" id="UP001177023"/>
    </source>
</evidence>
<dbReference type="EMBL" id="CATQJA010002707">
    <property type="protein sequence ID" value="CAJ0585966.1"/>
    <property type="molecule type" value="Genomic_DNA"/>
</dbReference>
<accession>A0AA36GB95</accession>
<feature type="compositionally biased region" description="Polar residues" evidence="1">
    <location>
        <begin position="27"/>
        <end position="45"/>
    </location>
</feature>
<feature type="compositionally biased region" description="Basic and acidic residues" evidence="1">
    <location>
        <begin position="47"/>
        <end position="56"/>
    </location>
</feature>
<evidence type="ECO:0000256" key="1">
    <source>
        <dbReference type="SAM" id="MobiDB-lite"/>
    </source>
</evidence>
<gene>
    <name evidence="2" type="ORF">MSPICULIGERA_LOCUS23976</name>
</gene>
<protein>
    <submittedName>
        <fullName evidence="2">Uncharacterized protein</fullName>
    </submittedName>
</protein>
<dbReference type="Proteomes" id="UP001177023">
    <property type="component" value="Unassembled WGS sequence"/>
</dbReference>
<organism evidence="2 3">
    <name type="scientific">Mesorhabditis spiculigera</name>
    <dbReference type="NCBI Taxonomy" id="96644"/>
    <lineage>
        <taxon>Eukaryota</taxon>
        <taxon>Metazoa</taxon>
        <taxon>Ecdysozoa</taxon>
        <taxon>Nematoda</taxon>
        <taxon>Chromadorea</taxon>
        <taxon>Rhabditida</taxon>
        <taxon>Rhabditina</taxon>
        <taxon>Rhabditomorpha</taxon>
        <taxon>Rhabditoidea</taxon>
        <taxon>Rhabditidae</taxon>
        <taxon>Mesorhabditinae</taxon>
        <taxon>Mesorhabditis</taxon>
    </lineage>
</organism>
<feature type="compositionally biased region" description="Basic and acidic residues" evidence="1">
    <location>
        <begin position="1"/>
        <end position="13"/>
    </location>
</feature>
<feature type="non-terminal residue" evidence="2">
    <location>
        <position position="1"/>
    </location>
</feature>
<sequence>MNRYGSKLEEVKSRAGPSNPEPLRFQNKLNNTEPTAMSQTFTFGQNRKKERDEAHDSGIAINSVDGTTFADCIRGYFPRARSGGSIKTKIEKVSRRFHSDSAVMRCEKLPSVINGPQGTSGQQLHLDGSKHQRTLRPWSKTSIELQKYKDALQNL</sequence>
<evidence type="ECO:0000313" key="2">
    <source>
        <dbReference type="EMBL" id="CAJ0585966.1"/>
    </source>
</evidence>
<name>A0AA36GB95_9BILA</name>
<keyword evidence="3" id="KW-1185">Reference proteome</keyword>
<feature type="region of interest" description="Disordered" evidence="1">
    <location>
        <begin position="1"/>
        <end position="59"/>
    </location>
</feature>
<reference evidence="2" key="1">
    <citation type="submission" date="2023-06" db="EMBL/GenBank/DDBJ databases">
        <authorList>
            <person name="Delattre M."/>
        </authorList>
    </citation>
    <scope>NUCLEOTIDE SEQUENCE</scope>
    <source>
        <strain evidence="2">AF72</strain>
    </source>
</reference>
<proteinExistence type="predicted"/>
<feature type="compositionally biased region" description="Polar residues" evidence="1">
    <location>
        <begin position="114"/>
        <end position="123"/>
    </location>
</feature>
<dbReference type="AlphaFoldDB" id="A0AA36GB95"/>
<comment type="caution">
    <text evidence="2">The sequence shown here is derived from an EMBL/GenBank/DDBJ whole genome shotgun (WGS) entry which is preliminary data.</text>
</comment>